<protein>
    <submittedName>
        <fullName evidence="1">Uncharacterized protein</fullName>
    </submittedName>
</protein>
<gene>
    <name evidence="1" type="ORF">MAE02_05260</name>
</gene>
<reference evidence="1 2" key="1">
    <citation type="submission" date="2019-07" db="EMBL/GenBank/DDBJ databases">
        <title>Whole genome shotgun sequence of Microvirga aerophila NBRC 106136.</title>
        <authorList>
            <person name="Hosoyama A."/>
            <person name="Uohara A."/>
            <person name="Ohji S."/>
            <person name="Ichikawa N."/>
        </authorList>
    </citation>
    <scope>NUCLEOTIDE SEQUENCE [LARGE SCALE GENOMIC DNA]</scope>
    <source>
        <strain evidence="1 2">NBRC 106136</strain>
    </source>
</reference>
<dbReference type="EMBL" id="BJYU01000003">
    <property type="protein sequence ID" value="GEO12830.1"/>
    <property type="molecule type" value="Genomic_DNA"/>
</dbReference>
<evidence type="ECO:0000313" key="1">
    <source>
        <dbReference type="EMBL" id="GEO12830.1"/>
    </source>
</evidence>
<dbReference type="AlphaFoldDB" id="A0A512BLJ1"/>
<proteinExistence type="predicted"/>
<organism evidence="1 2">
    <name type="scientific">Microvirga aerophila</name>
    <dbReference type="NCBI Taxonomy" id="670291"/>
    <lineage>
        <taxon>Bacteria</taxon>
        <taxon>Pseudomonadati</taxon>
        <taxon>Pseudomonadota</taxon>
        <taxon>Alphaproteobacteria</taxon>
        <taxon>Hyphomicrobiales</taxon>
        <taxon>Methylobacteriaceae</taxon>
        <taxon>Microvirga</taxon>
    </lineage>
</organism>
<sequence length="94" mass="10659">MMFARKAVFPGIDQHPAHDALQGVLNQEIVADQVFTGHMGALEKRKRDFVARCIRSRLTVNHKGVESVAEAESASRQFFRNDDVIFCRPCSRRS</sequence>
<keyword evidence="2" id="KW-1185">Reference proteome</keyword>
<name>A0A512BLJ1_9HYPH</name>
<dbReference type="Proteomes" id="UP000321085">
    <property type="component" value="Unassembled WGS sequence"/>
</dbReference>
<comment type="caution">
    <text evidence="1">The sequence shown here is derived from an EMBL/GenBank/DDBJ whole genome shotgun (WGS) entry which is preliminary data.</text>
</comment>
<evidence type="ECO:0000313" key="2">
    <source>
        <dbReference type="Proteomes" id="UP000321085"/>
    </source>
</evidence>
<accession>A0A512BLJ1</accession>